<dbReference type="Gene3D" id="1.20.5.110">
    <property type="match status" value="1"/>
</dbReference>
<feature type="compositionally biased region" description="Basic residues" evidence="5">
    <location>
        <begin position="191"/>
        <end position="201"/>
    </location>
</feature>
<dbReference type="Pfam" id="PF01294">
    <property type="entry name" value="Ribosomal_L13e"/>
    <property type="match status" value="1"/>
</dbReference>
<organism evidence="6">
    <name type="scientific">Favella ehrenbergii</name>
    <dbReference type="NCBI Taxonomy" id="182087"/>
    <lineage>
        <taxon>Eukaryota</taxon>
        <taxon>Sar</taxon>
        <taxon>Alveolata</taxon>
        <taxon>Ciliophora</taxon>
        <taxon>Intramacronucleata</taxon>
        <taxon>Spirotrichea</taxon>
        <taxon>Choreotrichia</taxon>
        <taxon>Tintinnida</taxon>
        <taxon>Xystonellidae</taxon>
        <taxon>Favella</taxon>
    </lineage>
</organism>
<dbReference type="PANTHER" id="PTHR11722:SF0">
    <property type="entry name" value="LARGE RIBOSOMAL SUBUNIT PROTEIN EL13"/>
    <property type="match status" value="1"/>
</dbReference>
<dbReference type="PROSITE" id="PS01104">
    <property type="entry name" value="RIBOSOMAL_L13E"/>
    <property type="match status" value="1"/>
</dbReference>
<name>A0A7S3MQ79_9SPIT</name>
<sequence>MVKHNNIVPNVHLRKHWQRRVRVHLDQASKKAVRYGKRAAKSKACFPRPLQKLRPVVSSTTRKYAGKVRYGRGFTLAEIKASGLSARFCRTVGISVDHRRTSTSEEQLQMNVERLNTYKSKLILFPRKDGKVKKGLINDATVEQVKSAAAGNQASGKVLPRTAAKAEEQFAAISADDKKFLAHSTGRIARTNKRYAGRREKRAAEEAAKKADK</sequence>
<proteinExistence type="inferred from homology"/>
<evidence type="ECO:0000313" key="6">
    <source>
        <dbReference type="EMBL" id="CAE0314495.1"/>
    </source>
</evidence>
<feature type="compositionally biased region" description="Basic and acidic residues" evidence="5">
    <location>
        <begin position="202"/>
        <end position="213"/>
    </location>
</feature>
<accession>A0A7S3MQ79</accession>
<dbReference type="GO" id="GO:0006412">
    <property type="term" value="P:translation"/>
    <property type="evidence" value="ECO:0007669"/>
    <property type="project" value="InterPro"/>
</dbReference>
<keyword evidence="3 4" id="KW-0687">Ribonucleoprotein</keyword>
<evidence type="ECO:0000256" key="4">
    <source>
        <dbReference type="RuleBase" id="RU000572"/>
    </source>
</evidence>
<dbReference type="InterPro" id="IPR001380">
    <property type="entry name" value="Ribosomal_eL13"/>
</dbReference>
<dbReference type="EMBL" id="HBIE01031257">
    <property type="protein sequence ID" value="CAE0314495.1"/>
    <property type="molecule type" value="Transcribed_RNA"/>
</dbReference>
<gene>
    <name evidence="6" type="ORF">FEHR0123_LOCUS9421</name>
</gene>
<dbReference type="PANTHER" id="PTHR11722">
    <property type="entry name" value="60S RIBOSOMAL PROTEIN L13"/>
    <property type="match status" value="1"/>
</dbReference>
<protein>
    <recommendedName>
        <fullName evidence="4">60S ribosomal protein L13</fullName>
    </recommendedName>
</protein>
<comment type="similarity">
    <text evidence="1 4">Belongs to the eukaryotic ribosomal protein eL13 family.</text>
</comment>
<evidence type="ECO:0000256" key="1">
    <source>
        <dbReference type="ARBA" id="ARBA00005640"/>
    </source>
</evidence>
<evidence type="ECO:0000256" key="2">
    <source>
        <dbReference type="ARBA" id="ARBA00022980"/>
    </source>
</evidence>
<dbReference type="InterPro" id="IPR018256">
    <property type="entry name" value="Ribosomal_eL13_CS"/>
</dbReference>
<dbReference type="HAMAP" id="MF_00499">
    <property type="entry name" value="Ribosomal_eL13"/>
    <property type="match status" value="1"/>
</dbReference>
<reference evidence="6" key="1">
    <citation type="submission" date="2021-01" db="EMBL/GenBank/DDBJ databases">
        <authorList>
            <person name="Corre E."/>
            <person name="Pelletier E."/>
            <person name="Niang G."/>
            <person name="Scheremetjew M."/>
            <person name="Finn R."/>
            <person name="Kale V."/>
            <person name="Holt S."/>
            <person name="Cochrane G."/>
            <person name="Meng A."/>
            <person name="Brown T."/>
            <person name="Cohen L."/>
        </authorList>
    </citation>
    <scope>NUCLEOTIDE SEQUENCE</scope>
    <source>
        <strain evidence="6">Fehren 1</strain>
    </source>
</reference>
<dbReference type="AlphaFoldDB" id="A0A7S3MQ79"/>
<feature type="region of interest" description="Disordered" evidence="5">
    <location>
        <begin position="191"/>
        <end position="213"/>
    </location>
</feature>
<evidence type="ECO:0000256" key="5">
    <source>
        <dbReference type="SAM" id="MobiDB-lite"/>
    </source>
</evidence>
<dbReference type="GO" id="GO:0022625">
    <property type="term" value="C:cytosolic large ribosomal subunit"/>
    <property type="evidence" value="ECO:0007669"/>
    <property type="project" value="TreeGrafter"/>
</dbReference>
<evidence type="ECO:0000256" key="3">
    <source>
        <dbReference type="ARBA" id="ARBA00023274"/>
    </source>
</evidence>
<dbReference type="GO" id="GO:0003735">
    <property type="term" value="F:structural constituent of ribosome"/>
    <property type="evidence" value="ECO:0007669"/>
    <property type="project" value="InterPro"/>
</dbReference>
<keyword evidence="2 4" id="KW-0689">Ribosomal protein</keyword>
<dbReference type="GO" id="GO:0003723">
    <property type="term" value="F:RNA binding"/>
    <property type="evidence" value="ECO:0007669"/>
    <property type="project" value="TreeGrafter"/>
</dbReference>